<dbReference type="EMBL" id="QDEB01061491">
    <property type="protein sequence ID" value="RZC36486.1"/>
    <property type="molecule type" value="Genomic_DNA"/>
</dbReference>
<protein>
    <submittedName>
        <fullName evidence="1">Uncharacterized protein</fullName>
    </submittedName>
</protein>
<keyword evidence="2" id="KW-1185">Reference proteome</keyword>
<reference evidence="1 2" key="1">
    <citation type="submission" date="2017-03" db="EMBL/GenBank/DDBJ databases">
        <title>Genome of the blue death feigning beetle - Asbolus verrucosus.</title>
        <authorList>
            <person name="Rider S.D."/>
        </authorList>
    </citation>
    <scope>NUCLEOTIDE SEQUENCE [LARGE SCALE GENOMIC DNA]</scope>
    <source>
        <strain evidence="1">Butters</strain>
        <tissue evidence="1">Head and leg muscle</tissue>
    </source>
</reference>
<sequence>MVTLQQGQEAVSG</sequence>
<organism evidence="1 2">
    <name type="scientific">Asbolus verrucosus</name>
    <name type="common">Desert ironclad beetle</name>
    <dbReference type="NCBI Taxonomy" id="1661398"/>
    <lineage>
        <taxon>Eukaryota</taxon>
        <taxon>Metazoa</taxon>
        <taxon>Ecdysozoa</taxon>
        <taxon>Arthropoda</taxon>
        <taxon>Hexapoda</taxon>
        <taxon>Insecta</taxon>
        <taxon>Pterygota</taxon>
        <taxon>Neoptera</taxon>
        <taxon>Endopterygota</taxon>
        <taxon>Coleoptera</taxon>
        <taxon>Polyphaga</taxon>
        <taxon>Cucujiformia</taxon>
        <taxon>Tenebrionidae</taxon>
        <taxon>Pimeliinae</taxon>
        <taxon>Asbolus</taxon>
    </lineage>
</organism>
<accession>A0A482VUS8</accession>
<dbReference type="Proteomes" id="UP000292052">
    <property type="component" value="Unassembled WGS sequence"/>
</dbReference>
<proteinExistence type="predicted"/>
<gene>
    <name evidence="1" type="ORF">BDFB_012424</name>
</gene>
<evidence type="ECO:0000313" key="1">
    <source>
        <dbReference type="EMBL" id="RZC36486.1"/>
    </source>
</evidence>
<comment type="caution">
    <text evidence="1">The sequence shown here is derived from an EMBL/GenBank/DDBJ whole genome shotgun (WGS) entry which is preliminary data.</text>
</comment>
<name>A0A482VUS8_ASBVE</name>
<evidence type="ECO:0000313" key="2">
    <source>
        <dbReference type="Proteomes" id="UP000292052"/>
    </source>
</evidence>